<proteinExistence type="predicted"/>
<feature type="transmembrane region" description="Helical" evidence="1">
    <location>
        <begin position="21"/>
        <end position="41"/>
    </location>
</feature>
<sequence length="42" mass="4936">MSARLTGFSGQRSFTCYSFPVTMLLMLCGYFIYKMMCLIFYI</sequence>
<keyword evidence="3" id="KW-1185">Reference proteome</keyword>
<evidence type="ECO:0000256" key="1">
    <source>
        <dbReference type="SAM" id="Phobius"/>
    </source>
</evidence>
<name>C6LAZ1_9FIRM</name>
<comment type="caution">
    <text evidence="2">The sequence shown here is derived from an EMBL/GenBank/DDBJ whole genome shotgun (WGS) entry which is preliminary data.</text>
</comment>
<evidence type="ECO:0000313" key="3">
    <source>
        <dbReference type="Proteomes" id="UP000005561"/>
    </source>
</evidence>
<dbReference type="EMBL" id="ACCL02000003">
    <property type="protein sequence ID" value="EET62122.1"/>
    <property type="molecule type" value="Genomic_DNA"/>
</dbReference>
<dbReference type="Proteomes" id="UP000005561">
    <property type="component" value="Unassembled WGS sequence"/>
</dbReference>
<keyword evidence="1" id="KW-1133">Transmembrane helix</keyword>
<keyword evidence="1" id="KW-0812">Transmembrane</keyword>
<gene>
    <name evidence="2" type="ORF">BRYFOR_05786</name>
</gene>
<dbReference type="AlphaFoldDB" id="C6LAZ1"/>
<protein>
    <submittedName>
        <fullName evidence="2">Uncharacterized protein</fullName>
    </submittedName>
</protein>
<reference evidence="2" key="1">
    <citation type="submission" date="2009-07" db="EMBL/GenBank/DDBJ databases">
        <authorList>
            <person name="Weinstock G."/>
            <person name="Sodergren E."/>
            <person name="Clifton S."/>
            <person name="Fulton L."/>
            <person name="Fulton B."/>
            <person name="Courtney L."/>
            <person name="Fronick C."/>
            <person name="Harrison M."/>
            <person name="Strong C."/>
            <person name="Farmer C."/>
            <person name="Delahaunty K."/>
            <person name="Markovic C."/>
            <person name="Hall O."/>
            <person name="Minx P."/>
            <person name="Tomlinson C."/>
            <person name="Mitreva M."/>
            <person name="Nelson J."/>
            <person name="Hou S."/>
            <person name="Wollam A."/>
            <person name="Pepin K.H."/>
            <person name="Johnson M."/>
            <person name="Bhonagiri V."/>
            <person name="Nash W.E."/>
            <person name="Warren W."/>
            <person name="Chinwalla A."/>
            <person name="Mardis E.R."/>
            <person name="Wilson R.K."/>
        </authorList>
    </citation>
    <scope>NUCLEOTIDE SEQUENCE [LARGE SCALE GENOMIC DNA]</scope>
    <source>
        <strain evidence="2">DSM 14469</strain>
    </source>
</reference>
<keyword evidence="1" id="KW-0472">Membrane</keyword>
<accession>C6LAZ1</accession>
<organism evidence="2 3">
    <name type="scientific">Marvinbryantia formatexigens DSM 14469</name>
    <dbReference type="NCBI Taxonomy" id="478749"/>
    <lineage>
        <taxon>Bacteria</taxon>
        <taxon>Bacillati</taxon>
        <taxon>Bacillota</taxon>
        <taxon>Clostridia</taxon>
        <taxon>Lachnospirales</taxon>
        <taxon>Lachnospiraceae</taxon>
        <taxon>Marvinbryantia</taxon>
    </lineage>
</organism>
<evidence type="ECO:0000313" key="2">
    <source>
        <dbReference type="EMBL" id="EET62122.1"/>
    </source>
</evidence>